<evidence type="ECO:0000256" key="1">
    <source>
        <dbReference type="SAM" id="MobiDB-lite"/>
    </source>
</evidence>
<dbReference type="AlphaFoldDB" id="A0A4Z1K659"/>
<feature type="compositionally biased region" description="Low complexity" evidence="1">
    <location>
        <begin position="55"/>
        <end position="68"/>
    </location>
</feature>
<feature type="region of interest" description="Disordered" evidence="1">
    <location>
        <begin position="47"/>
        <end position="76"/>
    </location>
</feature>
<keyword evidence="3" id="KW-1185">Reference proteome</keyword>
<protein>
    <submittedName>
        <fullName evidence="2">Uncharacterized protein</fullName>
    </submittedName>
</protein>
<evidence type="ECO:0000313" key="2">
    <source>
        <dbReference type="EMBL" id="TGO80996.1"/>
    </source>
</evidence>
<name>A0A4Z1K659_9HELO</name>
<proteinExistence type="predicted"/>
<sequence length="125" mass="14083">MPFVPFIGDGGNKNTYLDFKYSKSELLEALLYMKSCPVPPSNNILAGLRSPSTVGSAGPSHAASAGPSQRVEPSQEEEFPLKYYYVRDRQYYFNGAGNVVACTRPDKEWVYHETGWTQAEHKEKW</sequence>
<gene>
    <name evidence="2" type="ORF">BPOR_1443g00020</name>
</gene>
<dbReference type="EMBL" id="PQXO01001435">
    <property type="protein sequence ID" value="TGO80996.1"/>
    <property type="molecule type" value="Genomic_DNA"/>
</dbReference>
<evidence type="ECO:0000313" key="3">
    <source>
        <dbReference type="Proteomes" id="UP000297280"/>
    </source>
</evidence>
<dbReference type="Proteomes" id="UP000297280">
    <property type="component" value="Unassembled WGS sequence"/>
</dbReference>
<accession>A0A4Z1K659</accession>
<organism evidence="2 3">
    <name type="scientific">Botrytis porri</name>
    <dbReference type="NCBI Taxonomy" id="87229"/>
    <lineage>
        <taxon>Eukaryota</taxon>
        <taxon>Fungi</taxon>
        <taxon>Dikarya</taxon>
        <taxon>Ascomycota</taxon>
        <taxon>Pezizomycotina</taxon>
        <taxon>Leotiomycetes</taxon>
        <taxon>Helotiales</taxon>
        <taxon>Sclerotiniaceae</taxon>
        <taxon>Botrytis</taxon>
    </lineage>
</organism>
<reference evidence="2 3" key="1">
    <citation type="submission" date="2017-12" db="EMBL/GenBank/DDBJ databases">
        <title>Comparative genomics of Botrytis spp.</title>
        <authorList>
            <person name="Valero-Jimenez C.A."/>
            <person name="Tapia P."/>
            <person name="Veloso J."/>
            <person name="Silva-Moreno E."/>
            <person name="Staats M."/>
            <person name="Valdes J.H."/>
            <person name="Van Kan J.A.L."/>
        </authorList>
    </citation>
    <scope>NUCLEOTIDE SEQUENCE [LARGE SCALE GENOMIC DNA]</scope>
    <source>
        <strain evidence="2 3">MUCL3349</strain>
    </source>
</reference>
<comment type="caution">
    <text evidence="2">The sequence shown here is derived from an EMBL/GenBank/DDBJ whole genome shotgun (WGS) entry which is preliminary data.</text>
</comment>